<proteinExistence type="predicted"/>
<keyword evidence="3" id="KW-1185">Reference proteome</keyword>
<sequence>MCRLAYIGFDASADLNCLLCCRRCNEHGCSGPPHRQRDSANPVFFSCDGNLSEVGSGDCTTISVVWTLLLNDRKRDKAWLVLAYMRACESGCFRNKQSQATHQSAQGRGMTTTATQCWSNRRVHIGLGLPDQPGYSIETAFSEHTCSCECVGYGQVYFYILVNGTEEIEGCGFLLQKSCLPLLRQACLSIETFRSFLNAAVTNRNTLTRKATGRWTAEGRLLGIPSSTSLRHHSNKEARENAWAGQVDDELEVAANLEVAAERAAAEAALLHAKAKAVANQAVDKISSADQVPMFSVPSYWADEPYTGHRLTGEHSPNKEIGDRLFLIPNKRRFTTNTEPLEEEFKDSIFSDPDALESLRLAYLRHLLQSKLSPSEDLEAELSRDSLRGSRLHSRMERPFQEPEKMDDVLMEKPYELPLVRPKPVSDHLDGPDDVLLDNMLV</sequence>
<evidence type="ECO:0000256" key="1">
    <source>
        <dbReference type="SAM" id="MobiDB-lite"/>
    </source>
</evidence>
<evidence type="ECO:0000313" key="2">
    <source>
        <dbReference type="EMBL" id="GAA37918.2"/>
    </source>
</evidence>
<dbReference type="Proteomes" id="UP000008909">
    <property type="component" value="Unassembled WGS sequence"/>
</dbReference>
<reference evidence="2" key="1">
    <citation type="journal article" date="2011" name="Genome Biol.">
        <title>The draft genome of the carcinogenic human liver fluke Clonorchis sinensis.</title>
        <authorList>
            <person name="Wang X."/>
            <person name="Chen W."/>
            <person name="Huang Y."/>
            <person name="Sun J."/>
            <person name="Men J."/>
            <person name="Liu H."/>
            <person name="Luo F."/>
            <person name="Guo L."/>
            <person name="Lv X."/>
            <person name="Deng C."/>
            <person name="Zhou C."/>
            <person name="Fan Y."/>
            <person name="Li X."/>
            <person name="Huang L."/>
            <person name="Hu Y."/>
            <person name="Liang C."/>
            <person name="Hu X."/>
            <person name="Xu J."/>
            <person name="Yu X."/>
        </authorList>
    </citation>
    <scope>NUCLEOTIDE SEQUENCE [LARGE SCALE GENOMIC DNA]</scope>
    <source>
        <strain evidence="2">Henan</strain>
    </source>
</reference>
<feature type="compositionally biased region" description="Basic and acidic residues" evidence="1">
    <location>
        <begin position="381"/>
        <end position="401"/>
    </location>
</feature>
<feature type="region of interest" description="Disordered" evidence="1">
    <location>
        <begin position="375"/>
        <end position="401"/>
    </location>
</feature>
<accession>H2KTG9</accession>
<dbReference type="AlphaFoldDB" id="H2KTG9"/>
<name>H2KTG9_CLOSI</name>
<protein>
    <submittedName>
        <fullName evidence="2">Uncharacterized protein</fullName>
    </submittedName>
</protein>
<dbReference type="EMBL" id="DF143894">
    <property type="protein sequence ID" value="GAA37918.2"/>
    <property type="molecule type" value="Genomic_DNA"/>
</dbReference>
<evidence type="ECO:0000313" key="3">
    <source>
        <dbReference type="Proteomes" id="UP000008909"/>
    </source>
</evidence>
<gene>
    <name evidence="2" type="ORF">CLF_103132</name>
</gene>
<organism evidence="2 3">
    <name type="scientific">Clonorchis sinensis</name>
    <name type="common">Chinese liver fluke</name>
    <dbReference type="NCBI Taxonomy" id="79923"/>
    <lineage>
        <taxon>Eukaryota</taxon>
        <taxon>Metazoa</taxon>
        <taxon>Spiralia</taxon>
        <taxon>Lophotrochozoa</taxon>
        <taxon>Platyhelminthes</taxon>
        <taxon>Trematoda</taxon>
        <taxon>Digenea</taxon>
        <taxon>Opisthorchiida</taxon>
        <taxon>Opisthorchiata</taxon>
        <taxon>Opisthorchiidae</taxon>
        <taxon>Clonorchis</taxon>
    </lineage>
</organism>